<dbReference type="HOGENOM" id="CLU_3043967_0_0_6"/>
<dbReference type="AlphaFoldDB" id="Q7VL99"/>
<gene>
    <name evidence="2" type="ordered locus">HD_1576</name>
</gene>
<name>Q7VL99_HAEDU</name>
<dbReference type="InterPro" id="IPR018964">
    <property type="entry name" value="Phage_phiJL001_Gp84_C"/>
</dbReference>
<proteinExistence type="predicted"/>
<accession>Q7VL99</accession>
<keyword evidence="3" id="KW-1185">Reference proteome</keyword>
<dbReference type="KEGG" id="hdu:HD_1576"/>
<protein>
    <recommendedName>
        <fullName evidence="1">Bacteriophage phiJL001 Gp84 C-terminal domain-containing protein</fullName>
    </recommendedName>
</protein>
<dbReference type="Pfam" id="PF09356">
    <property type="entry name" value="Phage_BR0599"/>
    <property type="match status" value="1"/>
</dbReference>
<organism evidence="2 3">
    <name type="scientific">Haemophilus ducreyi (strain 35000HP / ATCC 700724)</name>
    <dbReference type="NCBI Taxonomy" id="233412"/>
    <lineage>
        <taxon>Bacteria</taxon>
        <taxon>Pseudomonadati</taxon>
        <taxon>Pseudomonadota</taxon>
        <taxon>Gammaproteobacteria</taxon>
        <taxon>Pasteurellales</taxon>
        <taxon>Pasteurellaceae</taxon>
        <taxon>Haemophilus</taxon>
    </lineage>
</organism>
<evidence type="ECO:0000313" key="3">
    <source>
        <dbReference type="Proteomes" id="UP000001022"/>
    </source>
</evidence>
<evidence type="ECO:0000259" key="1">
    <source>
        <dbReference type="Pfam" id="PF09356"/>
    </source>
</evidence>
<evidence type="ECO:0000313" key="2">
    <source>
        <dbReference type="EMBL" id="AAP96358.1"/>
    </source>
</evidence>
<dbReference type="Proteomes" id="UP000001022">
    <property type="component" value="Chromosome"/>
</dbReference>
<dbReference type="EMBL" id="AE017143">
    <property type="protein sequence ID" value="AAP96358.1"/>
    <property type="molecule type" value="Genomic_DNA"/>
</dbReference>
<feature type="domain" description="Bacteriophage phiJL001 Gp84 C-terminal" evidence="1">
    <location>
        <begin position="5"/>
        <end position="45"/>
    </location>
</feature>
<sequence>MGGTQKLSVGTQIKVYPGCDGRASTCLKKFNNMLNYGGIPHMPNKSPYDGSRVF</sequence>
<reference evidence="3" key="1">
    <citation type="submission" date="2003-06" db="EMBL/GenBank/DDBJ databases">
        <title>The complete genome sequence of Haemophilus ducreyi.</title>
        <authorList>
            <person name="Munson R.S. Jr."/>
            <person name="Ray W.C."/>
            <person name="Mahairas G."/>
            <person name="Sabo P."/>
            <person name="Mungur R."/>
            <person name="Johnson L."/>
            <person name="Nguyen D."/>
            <person name="Wang J."/>
            <person name="Forst C."/>
            <person name="Hood L."/>
        </authorList>
    </citation>
    <scope>NUCLEOTIDE SEQUENCE [LARGE SCALE GENOMIC DNA]</scope>
    <source>
        <strain evidence="3">35000HP / ATCC 700724</strain>
    </source>
</reference>